<dbReference type="Ensembl" id="ENSAMXT00000040343.1">
    <property type="protein sequence ID" value="ENSAMXP00000054726.1"/>
    <property type="gene ID" value="ENSAMXG00000038065.1"/>
</dbReference>
<organism evidence="6 7">
    <name type="scientific">Astyanax mexicanus</name>
    <name type="common">Blind cave fish</name>
    <name type="synonym">Astyanax fasciatus mexicanus</name>
    <dbReference type="NCBI Taxonomy" id="7994"/>
    <lineage>
        <taxon>Eukaryota</taxon>
        <taxon>Metazoa</taxon>
        <taxon>Chordata</taxon>
        <taxon>Craniata</taxon>
        <taxon>Vertebrata</taxon>
        <taxon>Euteleostomi</taxon>
        <taxon>Actinopterygii</taxon>
        <taxon>Neopterygii</taxon>
        <taxon>Teleostei</taxon>
        <taxon>Ostariophysi</taxon>
        <taxon>Characiformes</taxon>
        <taxon>Characoidei</taxon>
        <taxon>Acestrorhamphidae</taxon>
        <taxon>Acestrorhamphinae</taxon>
        <taxon>Astyanax</taxon>
    </lineage>
</organism>
<feature type="transmembrane region" description="Helical" evidence="5">
    <location>
        <begin position="31"/>
        <end position="53"/>
    </location>
</feature>
<comment type="subcellular location">
    <subcellularLocation>
        <location evidence="1">Membrane</location>
        <topology evidence="1">Single-pass membrane protein</topology>
    </subcellularLocation>
</comment>
<accession>A0A3B1KLD6</accession>
<evidence type="ECO:0000313" key="6">
    <source>
        <dbReference type="Ensembl" id="ENSAMXP00000054726.1"/>
    </source>
</evidence>
<keyword evidence="2 5" id="KW-0812">Transmembrane</keyword>
<dbReference type="InterPro" id="IPR047133">
    <property type="entry name" value="SMIM5"/>
</dbReference>
<reference evidence="6" key="3">
    <citation type="submission" date="2025-08" db="UniProtKB">
        <authorList>
            <consortium name="Ensembl"/>
        </authorList>
    </citation>
    <scope>IDENTIFICATION</scope>
</reference>
<evidence type="ECO:0000313" key="7">
    <source>
        <dbReference type="Proteomes" id="UP000018467"/>
    </source>
</evidence>
<dbReference type="Proteomes" id="UP000018467">
    <property type="component" value="Unassembled WGS sequence"/>
</dbReference>
<dbReference type="AlphaFoldDB" id="A0A3B1KLD6"/>
<proteinExistence type="predicted"/>
<reference evidence="7" key="2">
    <citation type="journal article" date="2014" name="Nat. Commun.">
        <title>The cavefish genome reveals candidate genes for eye loss.</title>
        <authorList>
            <person name="McGaugh S.E."/>
            <person name="Gross J.B."/>
            <person name="Aken B."/>
            <person name="Blin M."/>
            <person name="Borowsky R."/>
            <person name="Chalopin D."/>
            <person name="Hinaux H."/>
            <person name="Jeffery W.R."/>
            <person name="Keene A."/>
            <person name="Ma L."/>
            <person name="Minx P."/>
            <person name="Murphy D."/>
            <person name="O'Quin K.E."/>
            <person name="Retaux S."/>
            <person name="Rohner N."/>
            <person name="Searle S.M."/>
            <person name="Stahl B.A."/>
            <person name="Tabin C."/>
            <person name="Volff J.N."/>
            <person name="Yoshizawa M."/>
            <person name="Warren W.C."/>
        </authorList>
    </citation>
    <scope>NUCLEOTIDE SEQUENCE [LARGE SCALE GENOMIC DNA]</scope>
    <source>
        <strain evidence="7">female</strain>
    </source>
</reference>
<reference evidence="6" key="4">
    <citation type="submission" date="2025-09" db="UniProtKB">
        <authorList>
            <consortium name="Ensembl"/>
        </authorList>
    </citation>
    <scope>IDENTIFICATION</scope>
</reference>
<reference evidence="7" key="1">
    <citation type="submission" date="2013-03" db="EMBL/GenBank/DDBJ databases">
        <authorList>
            <person name="Jeffery W."/>
            <person name="Warren W."/>
            <person name="Wilson R.K."/>
        </authorList>
    </citation>
    <scope>NUCLEOTIDE SEQUENCE</scope>
    <source>
        <strain evidence="7">female</strain>
    </source>
</reference>
<evidence type="ECO:0000256" key="2">
    <source>
        <dbReference type="ARBA" id="ARBA00022692"/>
    </source>
</evidence>
<protein>
    <submittedName>
        <fullName evidence="6">Uncharacterized protein</fullName>
    </submittedName>
</protein>
<dbReference type="CDD" id="cd20254">
    <property type="entry name" value="CASIMO1_SMIM5"/>
    <property type="match status" value="1"/>
</dbReference>
<dbReference type="InterPro" id="IPR031671">
    <property type="entry name" value="SMIM5/18/22"/>
</dbReference>
<dbReference type="Bgee" id="ENSAMXG00000038065">
    <property type="expression patterns" value="Expressed in muscle tissue and 14 other cell types or tissues"/>
</dbReference>
<name>A0A3B1KLD6_ASTMX</name>
<dbReference type="PANTHER" id="PTHR37344:SF1">
    <property type="entry name" value="SMALL INTEGRAL MEMBRANE PROTEIN 5"/>
    <property type="match status" value="1"/>
</dbReference>
<keyword evidence="4 5" id="KW-0472">Membrane</keyword>
<sequence length="120" mass="13510">MAMDAKEETLSILQKILTKLQGLPQSDPYEFAGFSILLIFILTFLGLTLFACLHRTVQTSGLRPSGGTWRTIRDVQRCRETRAISVMNLCPAHLYNCSPERQFLTNFSLQKLLGGRPGHL</sequence>
<dbReference type="PANTHER" id="PTHR37344">
    <property type="entry name" value="SMALL INTEGRAL MEMBRANE PROTEIN 5"/>
    <property type="match status" value="1"/>
</dbReference>
<dbReference type="Pfam" id="PF15831">
    <property type="entry name" value="SMIM5_18_22"/>
    <property type="match status" value="1"/>
</dbReference>
<keyword evidence="3 5" id="KW-1133">Transmembrane helix</keyword>
<evidence type="ECO:0000256" key="1">
    <source>
        <dbReference type="ARBA" id="ARBA00004167"/>
    </source>
</evidence>
<keyword evidence="7" id="KW-1185">Reference proteome</keyword>
<dbReference type="GO" id="GO:0016020">
    <property type="term" value="C:membrane"/>
    <property type="evidence" value="ECO:0007669"/>
    <property type="project" value="UniProtKB-SubCell"/>
</dbReference>
<dbReference type="InParanoid" id="A0A3B1KLD6"/>
<evidence type="ECO:0000256" key="4">
    <source>
        <dbReference type="ARBA" id="ARBA00023136"/>
    </source>
</evidence>
<evidence type="ECO:0000256" key="3">
    <source>
        <dbReference type="ARBA" id="ARBA00022989"/>
    </source>
</evidence>
<evidence type="ECO:0000256" key="5">
    <source>
        <dbReference type="SAM" id="Phobius"/>
    </source>
</evidence>